<dbReference type="EMBL" id="MJEQ01037189">
    <property type="protein sequence ID" value="OIT01083.1"/>
    <property type="molecule type" value="Genomic_DNA"/>
</dbReference>
<dbReference type="Pfam" id="PF13456">
    <property type="entry name" value="RVT_3"/>
    <property type="match status" value="1"/>
</dbReference>
<dbReference type="PANTHER" id="PTHR47723">
    <property type="entry name" value="OS05G0353850 PROTEIN"/>
    <property type="match status" value="1"/>
</dbReference>
<feature type="non-terminal residue" evidence="2">
    <location>
        <position position="1"/>
    </location>
</feature>
<dbReference type="Gene3D" id="3.30.420.10">
    <property type="entry name" value="Ribonuclease H-like superfamily/Ribonuclease H"/>
    <property type="match status" value="1"/>
</dbReference>
<dbReference type="AlphaFoldDB" id="A0A1J6IQH7"/>
<dbReference type="InterPro" id="IPR053151">
    <property type="entry name" value="RNase_H-like"/>
</dbReference>
<dbReference type="InterPro" id="IPR044730">
    <property type="entry name" value="RNase_H-like_dom_plant"/>
</dbReference>
<evidence type="ECO:0000313" key="2">
    <source>
        <dbReference type="EMBL" id="OIT01083.1"/>
    </source>
</evidence>
<proteinExistence type="predicted"/>
<dbReference type="GO" id="GO:0003676">
    <property type="term" value="F:nucleic acid binding"/>
    <property type="evidence" value="ECO:0007669"/>
    <property type="project" value="InterPro"/>
</dbReference>
<accession>A0A1J6IQH7</accession>
<comment type="caution">
    <text evidence="2">The sequence shown here is derived from an EMBL/GenBank/DDBJ whole genome shotgun (WGS) entry which is preliminary data.</text>
</comment>
<organism evidence="2 3">
    <name type="scientific">Nicotiana attenuata</name>
    <name type="common">Coyote tobacco</name>
    <dbReference type="NCBI Taxonomy" id="49451"/>
    <lineage>
        <taxon>Eukaryota</taxon>
        <taxon>Viridiplantae</taxon>
        <taxon>Streptophyta</taxon>
        <taxon>Embryophyta</taxon>
        <taxon>Tracheophyta</taxon>
        <taxon>Spermatophyta</taxon>
        <taxon>Magnoliopsida</taxon>
        <taxon>eudicotyledons</taxon>
        <taxon>Gunneridae</taxon>
        <taxon>Pentapetalae</taxon>
        <taxon>asterids</taxon>
        <taxon>lamiids</taxon>
        <taxon>Solanales</taxon>
        <taxon>Solanaceae</taxon>
        <taxon>Nicotianoideae</taxon>
        <taxon>Nicotianeae</taxon>
        <taxon>Nicotiana</taxon>
    </lineage>
</organism>
<dbReference type="CDD" id="cd06222">
    <property type="entry name" value="RNase_H_like"/>
    <property type="match status" value="1"/>
</dbReference>
<dbReference type="InterPro" id="IPR002156">
    <property type="entry name" value="RNaseH_domain"/>
</dbReference>
<dbReference type="SUPFAM" id="SSF53098">
    <property type="entry name" value="Ribonuclease H-like"/>
    <property type="match status" value="1"/>
</dbReference>
<evidence type="ECO:0000259" key="1">
    <source>
        <dbReference type="Pfam" id="PF13456"/>
    </source>
</evidence>
<feature type="domain" description="RNase H type-1" evidence="1">
    <location>
        <begin position="9"/>
        <end position="130"/>
    </location>
</feature>
<reference evidence="2" key="1">
    <citation type="submission" date="2016-11" db="EMBL/GenBank/DDBJ databases">
        <title>The genome of Nicotiana attenuata.</title>
        <authorList>
            <person name="Xu S."/>
            <person name="Brockmoeller T."/>
            <person name="Gaquerel E."/>
            <person name="Navarro A."/>
            <person name="Kuhl H."/>
            <person name="Gase K."/>
            <person name="Ling Z."/>
            <person name="Zhou W."/>
            <person name="Kreitzer C."/>
            <person name="Stanke M."/>
            <person name="Tang H."/>
            <person name="Lyons E."/>
            <person name="Pandey P."/>
            <person name="Pandey S.P."/>
            <person name="Timmermann B."/>
            <person name="Baldwin I.T."/>
        </authorList>
    </citation>
    <scope>NUCLEOTIDE SEQUENCE [LARGE SCALE GENOMIC DNA]</scope>
    <source>
        <strain evidence="2">UT</strain>
    </source>
</reference>
<name>A0A1J6IQH7_NICAT</name>
<protein>
    <recommendedName>
        <fullName evidence="1">RNase H type-1 domain-containing protein</fullName>
    </recommendedName>
</protein>
<dbReference type="GO" id="GO:0004523">
    <property type="term" value="F:RNA-DNA hybrid ribonuclease activity"/>
    <property type="evidence" value="ECO:0007669"/>
    <property type="project" value="InterPro"/>
</dbReference>
<dbReference type="PANTHER" id="PTHR47723:SF19">
    <property type="entry name" value="POLYNUCLEOTIDYL TRANSFERASE, RIBONUCLEASE H-LIKE SUPERFAMILY PROTEIN"/>
    <property type="match status" value="1"/>
</dbReference>
<feature type="non-terminal residue" evidence="2">
    <location>
        <position position="183"/>
    </location>
</feature>
<sequence length="183" mass="20885">PTKGWLKANIDGAFNNINMEGGISGVVRDSKERWNTAFSMKVHAISPMQTELQALMHALQIIIREHMFPIEVETDATEIISIINKDYSTNNELCHICRLLVEEASRKGRILFKHSFREGNMVAHILAKEALRRTSFNRLCTFCKPPDFVMDVYDKYREGYVYARSCSSKHCETLITLGNNSAL</sequence>
<dbReference type="Proteomes" id="UP000187609">
    <property type="component" value="Unassembled WGS sequence"/>
</dbReference>
<dbReference type="InterPro" id="IPR012337">
    <property type="entry name" value="RNaseH-like_sf"/>
</dbReference>
<gene>
    <name evidence="2" type="ORF">A4A49_60035</name>
</gene>
<dbReference type="InterPro" id="IPR036397">
    <property type="entry name" value="RNaseH_sf"/>
</dbReference>
<evidence type="ECO:0000313" key="3">
    <source>
        <dbReference type="Proteomes" id="UP000187609"/>
    </source>
</evidence>
<keyword evidence="3" id="KW-1185">Reference proteome</keyword>
<dbReference type="Gramene" id="OIT01083">
    <property type="protein sequence ID" value="OIT01083"/>
    <property type="gene ID" value="A4A49_60035"/>
</dbReference>
<dbReference type="SMR" id="A0A1J6IQH7"/>
<dbReference type="STRING" id="49451.A0A1J6IQH7"/>